<sequence length="113" mass="13065">MLDNPFKSDIDYKEAAERRETDYQAWKLYARRLEKQLADVTRKLAVMTASDTGHRAQVRAISEMHPHSPLLAATDATFENGNPKPHIRLIFEKSFDNMLRIYGVPDPQSHRLN</sequence>
<dbReference type="EMBL" id="QUWV01000071">
    <property type="protein sequence ID" value="RFD19798.1"/>
    <property type="molecule type" value="Genomic_DNA"/>
</dbReference>
<gene>
    <name evidence="1" type="ORF">DY926_09220</name>
</gene>
<comment type="caution">
    <text evidence="1">The sequence shown here is derived from an EMBL/GenBank/DDBJ whole genome shotgun (WGS) entry which is preliminary data.</text>
</comment>
<accession>A0A371YZY6</accession>
<dbReference type="AlphaFoldDB" id="A0A371YZY6"/>
<evidence type="ECO:0000313" key="1">
    <source>
        <dbReference type="EMBL" id="RFD19798.1"/>
    </source>
</evidence>
<dbReference type="Proteomes" id="UP000262371">
    <property type="component" value="Unassembled WGS sequence"/>
</dbReference>
<organism evidence="1 2">
    <name type="scientific">Komagataeibacter melaceti</name>
    <dbReference type="NCBI Taxonomy" id="2766577"/>
    <lineage>
        <taxon>Bacteria</taxon>
        <taxon>Pseudomonadati</taxon>
        <taxon>Pseudomonadota</taxon>
        <taxon>Alphaproteobacteria</taxon>
        <taxon>Acetobacterales</taxon>
        <taxon>Acetobacteraceae</taxon>
        <taxon>Komagataeibacter</taxon>
    </lineage>
</organism>
<keyword evidence="2" id="KW-1185">Reference proteome</keyword>
<reference evidence="1 2" key="1">
    <citation type="submission" date="2018-08" db="EMBL/GenBank/DDBJ databases">
        <title>Komagataeibacter sp. AV 382.</title>
        <authorList>
            <person name="Skraban J."/>
            <person name="Trcek J."/>
        </authorList>
    </citation>
    <scope>NUCLEOTIDE SEQUENCE [LARGE SCALE GENOMIC DNA]</scope>
    <source>
        <strain evidence="1 2">AV 382</strain>
    </source>
</reference>
<proteinExistence type="predicted"/>
<protein>
    <submittedName>
        <fullName evidence="1">Uncharacterized protein</fullName>
    </submittedName>
</protein>
<evidence type="ECO:0000313" key="2">
    <source>
        <dbReference type="Proteomes" id="UP000262371"/>
    </source>
</evidence>
<name>A0A371YZY6_9PROT</name>